<dbReference type="GO" id="GO:0016035">
    <property type="term" value="C:zeta DNA polymerase complex"/>
    <property type="evidence" value="ECO:0007669"/>
    <property type="project" value="InterPro"/>
</dbReference>
<keyword evidence="3" id="KW-1185">Reference proteome</keyword>
<feature type="non-terminal residue" evidence="2">
    <location>
        <position position="152"/>
    </location>
</feature>
<gene>
    <name evidence="2" type="ORF">CYMTET_3833</name>
</gene>
<dbReference type="AlphaFoldDB" id="A0AAE0H2C1"/>
<proteinExistence type="predicted"/>
<dbReference type="Proteomes" id="UP001190700">
    <property type="component" value="Unassembled WGS sequence"/>
</dbReference>
<reference evidence="2 3" key="1">
    <citation type="journal article" date="2015" name="Genome Biol. Evol.">
        <title>Comparative Genomics of a Bacterivorous Green Alga Reveals Evolutionary Causalities and Consequences of Phago-Mixotrophic Mode of Nutrition.</title>
        <authorList>
            <person name="Burns J.A."/>
            <person name="Paasch A."/>
            <person name="Narechania A."/>
            <person name="Kim E."/>
        </authorList>
    </citation>
    <scope>NUCLEOTIDE SEQUENCE [LARGE SCALE GENOMIC DNA]</scope>
    <source>
        <strain evidence="2 3">PLY_AMNH</strain>
    </source>
</reference>
<dbReference type="EMBL" id="LGRX02000409">
    <property type="protein sequence ID" value="KAK3288697.1"/>
    <property type="molecule type" value="Genomic_DNA"/>
</dbReference>
<comment type="caution">
    <text evidence="2">The sequence shown here is derived from an EMBL/GenBank/DDBJ whole genome shotgun (WGS) entry which is preliminary data.</text>
</comment>
<accession>A0AAE0H2C1</accession>
<dbReference type="PANTHER" id="PTHR45812">
    <property type="entry name" value="DNA POLYMERASE ZETA CATALYTIC SUBUNIT"/>
    <property type="match status" value="1"/>
</dbReference>
<organism evidence="2 3">
    <name type="scientific">Cymbomonas tetramitiformis</name>
    <dbReference type="NCBI Taxonomy" id="36881"/>
    <lineage>
        <taxon>Eukaryota</taxon>
        <taxon>Viridiplantae</taxon>
        <taxon>Chlorophyta</taxon>
        <taxon>Pyramimonadophyceae</taxon>
        <taxon>Pyramimonadales</taxon>
        <taxon>Pyramimonadaceae</taxon>
        <taxon>Cymbomonas</taxon>
    </lineage>
</organism>
<dbReference type="GO" id="GO:0000724">
    <property type="term" value="P:double-strand break repair via homologous recombination"/>
    <property type="evidence" value="ECO:0007669"/>
    <property type="project" value="TreeGrafter"/>
</dbReference>
<dbReference type="Pfam" id="PF24065">
    <property type="entry name" value="REV3_N"/>
    <property type="match status" value="1"/>
</dbReference>
<dbReference type="GO" id="GO:0042276">
    <property type="term" value="P:error-prone translesion synthesis"/>
    <property type="evidence" value="ECO:0007669"/>
    <property type="project" value="TreeGrafter"/>
</dbReference>
<dbReference type="GO" id="GO:0003887">
    <property type="term" value="F:DNA-directed DNA polymerase activity"/>
    <property type="evidence" value="ECO:0007669"/>
    <property type="project" value="TreeGrafter"/>
</dbReference>
<evidence type="ECO:0000259" key="1">
    <source>
        <dbReference type="Pfam" id="PF24065"/>
    </source>
</evidence>
<dbReference type="SUPFAM" id="SSF53098">
    <property type="entry name" value="Ribonuclease H-like"/>
    <property type="match status" value="1"/>
</dbReference>
<evidence type="ECO:0000313" key="3">
    <source>
        <dbReference type="Proteomes" id="UP001190700"/>
    </source>
</evidence>
<evidence type="ECO:0000313" key="2">
    <source>
        <dbReference type="EMBL" id="KAK3288697.1"/>
    </source>
</evidence>
<dbReference type="InterPro" id="IPR056447">
    <property type="entry name" value="REV3_N"/>
</dbReference>
<dbReference type="Gene3D" id="3.30.342.10">
    <property type="entry name" value="DNA Polymerase, chain B, domain 1"/>
    <property type="match status" value="1"/>
</dbReference>
<feature type="domain" description="DNA polymerase zeta catalytic subunit N-terminal" evidence="1">
    <location>
        <begin position="16"/>
        <end position="69"/>
    </location>
</feature>
<dbReference type="InterPro" id="IPR030559">
    <property type="entry name" value="PolZ_Rev3"/>
</dbReference>
<dbReference type="GO" id="GO:0005634">
    <property type="term" value="C:nucleus"/>
    <property type="evidence" value="ECO:0007669"/>
    <property type="project" value="TreeGrafter"/>
</dbReference>
<dbReference type="PANTHER" id="PTHR45812:SF1">
    <property type="entry name" value="DNA POLYMERASE ZETA CATALYTIC SUBUNIT"/>
    <property type="match status" value="1"/>
</dbReference>
<dbReference type="InterPro" id="IPR012337">
    <property type="entry name" value="RNaseH-like_sf"/>
</dbReference>
<name>A0AAE0H2C1_9CHLO</name>
<protein>
    <recommendedName>
        <fullName evidence="1">DNA polymerase zeta catalytic subunit N-terminal domain-containing protein</fullName>
    </recommendedName>
</protein>
<sequence length="152" mass="16325">MTQNLGMGANVTTGPFTVRLVDVDYYMAAPIPGVDVCYSALQGSATQQVPVVRVFGATPAGQKTCLHIHQAFPYFYVPFEGPTFPQEVSRIPPFLRQFALALDQALETAAASHQLKSTAAGDTRAPNAAPTATAQVAWLLQLDLDAPLNQRH</sequence>